<evidence type="ECO:0000256" key="6">
    <source>
        <dbReference type="ARBA" id="ARBA00022670"/>
    </source>
</evidence>
<feature type="domain" description="PDZ" evidence="14">
    <location>
        <begin position="290"/>
        <end position="355"/>
    </location>
</feature>
<keyword evidence="7" id="KW-0574">Periplasm</keyword>
<name>A0ABZ0WNB2_9BURK</name>
<reference evidence="15 16" key="1">
    <citation type="submission" date="2023-12" db="EMBL/GenBank/DDBJ databases">
        <title>Genome sequencing and assembly of bacterial species from a model synthetic community.</title>
        <authorList>
            <person name="Hogle S.L."/>
        </authorList>
    </citation>
    <scope>NUCLEOTIDE SEQUENCE [LARGE SCALE GENOMIC DNA]</scope>
    <source>
        <strain evidence="15 16">HAMBI 2494</strain>
    </source>
</reference>
<keyword evidence="6" id="KW-0645">Protease</keyword>
<evidence type="ECO:0000256" key="8">
    <source>
        <dbReference type="ARBA" id="ARBA00022801"/>
    </source>
</evidence>
<dbReference type="EC" id="3.4.21.107" evidence="4"/>
<evidence type="ECO:0000256" key="11">
    <source>
        <dbReference type="ARBA" id="ARBA00032850"/>
    </source>
</evidence>
<evidence type="ECO:0000313" key="16">
    <source>
        <dbReference type="Proteomes" id="UP001325479"/>
    </source>
</evidence>
<feature type="chain" id="PRO_5047510717" description="Probable periplasmic serine endoprotease DegP-like" evidence="13">
    <location>
        <begin position="33"/>
        <end position="535"/>
    </location>
</feature>
<gene>
    <name evidence="15" type="ORF">U0042_03905</name>
</gene>
<evidence type="ECO:0000256" key="2">
    <source>
        <dbReference type="ARBA" id="ARBA00004418"/>
    </source>
</evidence>
<evidence type="ECO:0000256" key="13">
    <source>
        <dbReference type="SAM" id="SignalP"/>
    </source>
</evidence>
<comment type="similarity">
    <text evidence="3">Belongs to the peptidase S1C family.</text>
</comment>
<feature type="signal peptide" evidence="13">
    <location>
        <begin position="1"/>
        <end position="32"/>
    </location>
</feature>
<accession>A0ABZ0WNB2</accession>
<dbReference type="PANTHER" id="PTHR22939">
    <property type="entry name" value="SERINE PROTEASE FAMILY S1C HTRA-RELATED"/>
    <property type="match status" value="1"/>
</dbReference>
<keyword evidence="13" id="KW-0732">Signal</keyword>
<keyword evidence="16" id="KW-1185">Reference proteome</keyword>
<dbReference type="SUPFAM" id="SSF50494">
    <property type="entry name" value="Trypsin-like serine proteases"/>
    <property type="match status" value="1"/>
</dbReference>
<dbReference type="InterPro" id="IPR001940">
    <property type="entry name" value="Peptidase_S1C"/>
</dbReference>
<dbReference type="RefSeq" id="WP_114809952.1">
    <property type="nucleotide sequence ID" value="NZ_CP139965.1"/>
</dbReference>
<dbReference type="SUPFAM" id="SSF50156">
    <property type="entry name" value="PDZ domain-like"/>
    <property type="match status" value="2"/>
</dbReference>
<proteinExistence type="inferred from homology"/>
<evidence type="ECO:0000256" key="3">
    <source>
        <dbReference type="ARBA" id="ARBA00010541"/>
    </source>
</evidence>
<protein>
    <recommendedName>
        <fullName evidence="5">Probable periplasmic serine endoprotease DegP-like</fullName>
        <ecNumber evidence="4">3.4.21.107</ecNumber>
    </recommendedName>
    <alternativeName>
        <fullName evidence="11">Protease Do</fullName>
    </alternativeName>
</protein>
<dbReference type="Proteomes" id="UP001325479">
    <property type="component" value="Chromosome"/>
</dbReference>
<dbReference type="InterPro" id="IPR009003">
    <property type="entry name" value="Peptidase_S1_PA"/>
</dbReference>
<sequence length="535" mass="54263">MSRPSLSRTVFRSAAIAAVLVACASAPPLAVAANGVRLPPAPKRVAPAVSGTGSGTAAIDFPAIVERYGPAVVNIVASGEARQVQAAAVDPLDAADPFAAFFARPPRPGQPQGQGQTQDGPRAIIGMGSGFIVSPDGLILTAAHVVDDADEVTVRLTDKREFKAKVLAVDVPSGVAVLQIDAAKLPTVKLGDSSRVRPGEPVLTIGSPDGVDNAVTAGIVSTTSRVLPDGSSFPFFQTDVALNPDNSGGPIFNRAGEVVGIDVQVYADADGYNSLTFAIPINTANKVRTQLQAQKAPPGNGLGVDVEDVSPGLAAAVGLPRAAGALVDAVEAGSPAAASGLKAGDVIVRIGEKPIDRSADFVNEAAALPPGTKAPLKLIRNRRWMTTTLAAAAGAKSGDDAAGVTPVAVQAADDSGAGPVAEGGFASGRAAAVDTVPVRLTAPAAAGTERLGLVMHALSESERRSTGLPVGLMVDDVRNPAAKAGVRRGDVVLSLNETLVETQEQANEIVARSGKAVSLLIQRNNARSFVSVRLR</sequence>
<evidence type="ECO:0000256" key="10">
    <source>
        <dbReference type="ARBA" id="ARBA00023016"/>
    </source>
</evidence>
<evidence type="ECO:0000313" key="15">
    <source>
        <dbReference type="EMBL" id="WQD78863.1"/>
    </source>
</evidence>
<dbReference type="EMBL" id="CP139965">
    <property type="protein sequence ID" value="WQD78863.1"/>
    <property type="molecule type" value="Genomic_DNA"/>
</dbReference>
<dbReference type="InterPro" id="IPR036034">
    <property type="entry name" value="PDZ_sf"/>
</dbReference>
<dbReference type="PRINTS" id="PR00834">
    <property type="entry name" value="PROTEASES2C"/>
</dbReference>
<evidence type="ECO:0000256" key="7">
    <source>
        <dbReference type="ARBA" id="ARBA00022764"/>
    </source>
</evidence>
<comment type="subcellular location">
    <subcellularLocation>
        <location evidence="2">Periplasm</location>
    </subcellularLocation>
</comment>
<evidence type="ECO:0000256" key="9">
    <source>
        <dbReference type="ARBA" id="ARBA00022825"/>
    </source>
</evidence>
<keyword evidence="8" id="KW-0378">Hydrolase</keyword>
<dbReference type="PANTHER" id="PTHR22939:SF130">
    <property type="entry name" value="PERIPLASMIC SERINE ENDOPROTEASE DEGP-LIKE-RELATED"/>
    <property type="match status" value="1"/>
</dbReference>
<feature type="region of interest" description="Disordered" evidence="12">
    <location>
        <begin position="101"/>
        <end position="121"/>
    </location>
</feature>
<keyword evidence="10" id="KW-0346">Stress response</keyword>
<dbReference type="SMART" id="SM00228">
    <property type="entry name" value="PDZ"/>
    <property type="match status" value="2"/>
</dbReference>
<dbReference type="Pfam" id="PF13180">
    <property type="entry name" value="PDZ_2"/>
    <property type="match status" value="1"/>
</dbReference>
<evidence type="ECO:0000259" key="14">
    <source>
        <dbReference type="PROSITE" id="PS50106"/>
    </source>
</evidence>
<dbReference type="Gene3D" id="2.30.42.10">
    <property type="match status" value="2"/>
</dbReference>
<dbReference type="PROSITE" id="PS51257">
    <property type="entry name" value="PROKAR_LIPOPROTEIN"/>
    <property type="match status" value="1"/>
</dbReference>
<keyword evidence="9" id="KW-0720">Serine protease</keyword>
<evidence type="ECO:0000256" key="1">
    <source>
        <dbReference type="ARBA" id="ARBA00001772"/>
    </source>
</evidence>
<dbReference type="Gene3D" id="2.40.10.120">
    <property type="match status" value="1"/>
</dbReference>
<evidence type="ECO:0000256" key="4">
    <source>
        <dbReference type="ARBA" id="ARBA00013035"/>
    </source>
</evidence>
<feature type="domain" description="PDZ" evidence="14">
    <location>
        <begin position="437"/>
        <end position="525"/>
    </location>
</feature>
<evidence type="ECO:0000256" key="12">
    <source>
        <dbReference type="SAM" id="MobiDB-lite"/>
    </source>
</evidence>
<organism evidence="15 16">
    <name type="scientific">Paraburkholderia kururiensis</name>
    <dbReference type="NCBI Taxonomy" id="984307"/>
    <lineage>
        <taxon>Bacteria</taxon>
        <taxon>Pseudomonadati</taxon>
        <taxon>Pseudomonadota</taxon>
        <taxon>Betaproteobacteria</taxon>
        <taxon>Burkholderiales</taxon>
        <taxon>Burkholderiaceae</taxon>
        <taxon>Paraburkholderia</taxon>
    </lineage>
</organism>
<evidence type="ECO:0000256" key="5">
    <source>
        <dbReference type="ARBA" id="ARBA00013958"/>
    </source>
</evidence>
<comment type="catalytic activity">
    <reaction evidence="1">
        <text>Acts on substrates that are at least partially unfolded. The cleavage site P1 residue is normally between a pair of hydrophobic residues, such as Val-|-Val.</text>
        <dbReference type="EC" id="3.4.21.107"/>
    </reaction>
</comment>
<dbReference type="InterPro" id="IPR001478">
    <property type="entry name" value="PDZ"/>
</dbReference>
<dbReference type="Pfam" id="PF13365">
    <property type="entry name" value="Trypsin_2"/>
    <property type="match status" value="1"/>
</dbReference>
<dbReference type="PROSITE" id="PS50106">
    <property type="entry name" value="PDZ"/>
    <property type="match status" value="2"/>
</dbReference>